<proteinExistence type="predicted"/>
<name>D2MPI3_9FIRM</name>
<dbReference type="RefSeq" id="WP_006627296.1">
    <property type="nucleotide sequence ID" value="NZ_ADFR01000009.1"/>
</dbReference>
<evidence type="ECO:0000313" key="2">
    <source>
        <dbReference type="Proteomes" id="UP000005017"/>
    </source>
</evidence>
<comment type="caution">
    <text evidence="1">The sequence shown here is derived from an EMBL/GenBank/DDBJ whole genome shotgun (WGS) entry which is preliminary data.</text>
</comment>
<dbReference type="STRING" id="679192.HMPREF9013_1299"/>
<dbReference type="OrthoDB" id="1751462at2"/>
<reference evidence="2" key="1">
    <citation type="submission" date="2009-12" db="EMBL/GenBank/DDBJ databases">
        <title>Sequence of Clostridiales genomosp. BVAB3 str. UPII9-5.</title>
        <authorList>
            <person name="Madupu R."/>
            <person name="Durkin A.S."/>
            <person name="Torralba M."/>
            <person name="Methe B."/>
            <person name="Sutton G.G."/>
            <person name="Strausberg R.L."/>
            <person name="Nelson K.E."/>
        </authorList>
    </citation>
    <scope>NUCLEOTIDE SEQUENCE [LARGE SCALE GENOMIC DNA]</scope>
    <source>
        <strain evidence="2">W1219</strain>
    </source>
</reference>
<accession>D2MPI3</accession>
<keyword evidence="2" id="KW-1185">Reference proteome</keyword>
<dbReference type="Proteomes" id="UP000005017">
    <property type="component" value="Unassembled WGS sequence"/>
</dbReference>
<dbReference type="EMBL" id="ADFR01000009">
    <property type="protein sequence ID" value="EFC05595.1"/>
    <property type="molecule type" value="Genomic_DNA"/>
</dbReference>
<dbReference type="eggNOG" id="ENOG5032UQW">
    <property type="taxonomic scope" value="Bacteria"/>
</dbReference>
<organism evidence="1 2">
    <name type="scientific">Bulleidia extructa W1219</name>
    <dbReference type="NCBI Taxonomy" id="679192"/>
    <lineage>
        <taxon>Bacteria</taxon>
        <taxon>Bacillati</taxon>
        <taxon>Bacillota</taxon>
        <taxon>Erysipelotrichia</taxon>
        <taxon>Erysipelotrichales</taxon>
        <taxon>Erysipelotrichaceae</taxon>
        <taxon>Bulleidia</taxon>
    </lineage>
</organism>
<gene>
    <name evidence="1" type="ORF">HMPREF9013_1299</name>
</gene>
<evidence type="ECO:0000313" key="1">
    <source>
        <dbReference type="EMBL" id="EFC05595.1"/>
    </source>
</evidence>
<protein>
    <submittedName>
        <fullName evidence="1">Uncharacterized protein</fullName>
    </submittedName>
</protein>
<dbReference type="AlphaFoldDB" id="D2MPI3"/>
<sequence length="113" mass="12236">MGNWPSLVLPQFCKTPIHLVFHQEGIDEDGAPVKALELDALCNYQGSAKRVRTDKETFVQLTGICLFNGDVAPSVLEIGTGEAVIFGEKRTIVSGKKARNPDGSVNYCEVDLG</sequence>